<comment type="caution">
    <text evidence="1">The sequence shown here is derived from an EMBL/GenBank/DDBJ whole genome shotgun (WGS) entry which is preliminary data.</text>
</comment>
<evidence type="ECO:0000313" key="2">
    <source>
        <dbReference type="Proteomes" id="UP000234190"/>
    </source>
</evidence>
<name>A0A2N4U354_9BURK</name>
<dbReference type="EMBL" id="PDNW01000010">
    <property type="protein sequence ID" value="PLC49423.1"/>
    <property type="molecule type" value="Genomic_DNA"/>
</dbReference>
<accession>A0A2N4U354</accession>
<proteinExistence type="predicted"/>
<organism evidence="1 2">
    <name type="scientific">Pollutimonas subterranea</name>
    <dbReference type="NCBI Taxonomy" id="2045210"/>
    <lineage>
        <taxon>Bacteria</taxon>
        <taxon>Pseudomonadati</taxon>
        <taxon>Pseudomonadota</taxon>
        <taxon>Betaproteobacteria</taxon>
        <taxon>Burkholderiales</taxon>
        <taxon>Alcaligenaceae</taxon>
        <taxon>Pollutimonas</taxon>
    </lineage>
</organism>
<dbReference type="AlphaFoldDB" id="A0A2N4U354"/>
<gene>
    <name evidence="1" type="ORF">CR159_12505</name>
</gene>
<evidence type="ECO:0000313" key="1">
    <source>
        <dbReference type="EMBL" id="PLC49423.1"/>
    </source>
</evidence>
<keyword evidence="2" id="KW-1185">Reference proteome</keyword>
<sequence>MSQLWCGVEVADLFNGGLILSGRQFHLILIRLRYVSRIRLGNVWIRRFVNVVGHDEAPIQLPVVIISSNCYSQRYSGGAFKTTLRMAPITMGADPGP</sequence>
<dbReference type="Proteomes" id="UP000234190">
    <property type="component" value="Unassembled WGS sequence"/>
</dbReference>
<reference evidence="1 2" key="1">
    <citation type="submission" date="2017-10" db="EMBL/GenBank/DDBJ databases">
        <title>Two draft genome sequences of Pusillimonas sp. strains isolated from a nitrate- and radionuclide-contaminated groundwater in Russia.</title>
        <authorList>
            <person name="Grouzdev D.S."/>
            <person name="Tourova T.P."/>
            <person name="Goeva M.A."/>
            <person name="Babich T.L."/>
            <person name="Sokolova D.S."/>
            <person name="Abdullin R."/>
            <person name="Poltaraus A.B."/>
            <person name="Toshchakov S.V."/>
            <person name="Nazina T.N."/>
        </authorList>
    </citation>
    <scope>NUCLEOTIDE SEQUENCE [LARGE SCALE GENOMIC DNA]</scope>
    <source>
        <strain evidence="1 2">JR1/69-3-13</strain>
    </source>
</reference>
<protein>
    <submittedName>
        <fullName evidence="1">Uncharacterized protein</fullName>
    </submittedName>
</protein>